<evidence type="ECO:0000313" key="1">
    <source>
        <dbReference type="EMBL" id="CAG8677124.1"/>
    </source>
</evidence>
<protein>
    <submittedName>
        <fullName evidence="1">12828_t:CDS:1</fullName>
    </submittedName>
</protein>
<dbReference type="EMBL" id="CAJVPU010020535">
    <property type="protein sequence ID" value="CAG8677124.1"/>
    <property type="molecule type" value="Genomic_DNA"/>
</dbReference>
<organism evidence="1 2">
    <name type="scientific">Dentiscutata heterogama</name>
    <dbReference type="NCBI Taxonomy" id="1316150"/>
    <lineage>
        <taxon>Eukaryota</taxon>
        <taxon>Fungi</taxon>
        <taxon>Fungi incertae sedis</taxon>
        <taxon>Mucoromycota</taxon>
        <taxon>Glomeromycotina</taxon>
        <taxon>Glomeromycetes</taxon>
        <taxon>Diversisporales</taxon>
        <taxon>Gigasporaceae</taxon>
        <taxon>Dentiscutata</taxon>
    </lineage>
</organism>
<reference evidence="1" key="1">
    <citation type="submission" date="2021-06" db="EMBL/GenBank/DDBJ databases">
        <authorList>
            <person name="Kallberg Y."/>
            <person name="Tangrot J."/>
            <person name="Rosling A."/>
        </authorList>
    </citation>
    <scope>NUCLEOTIDE SEQUENCE</scope>
    <source>
        <strain evidence="1">IL203A</strain>
    </source>
</reference>
<proteinExistence type="predicted"/>
<evidence type="ECO:0000313" key="2">
    <source>
        <dbReference type="Proteomes" id="UP000789702"/>
    </source>
</evidence>
<comment type="caution">
    <text evidence="1">The sequence shown here is derived from an EMBL/GenBank/DDBJ whole genome shotgun (WGS) entry which is preliminary data.</text>
</comment>
<sequence>LGGKATIWDICSKFGIAEGTVPLFTSRVIKALKDLKKDVIVWPRGDYRQKVHKGFEEMHGFPNVIGALDGSHMNLLEAPSKLNKDVYITRKRRYAIHLQAVIDHRGIFLNYDLGYPASVHDAKVFRNSSLYRCRNQLFEETDYVLADSAYPISLNIIPSFKDPSGLDKNQKIAFNQKHSKSRVVVEQAFGRLKSRFRLLQELRTKNTKMATDLIEISLILYNILEKNEDEWEEPSEQIVMHRMQFNDIITRRGQAIKEAGNIKRQNLMDIVLS</sequence>
<accession>A0ACA9NUT0</accession>
<gene>
    <name evidence="1" type="ORF">DHETER_LOCUS10460</name>
</gene>
<keyword evidence="2" id="KW-1185">Reference proteome</keyword>
<feature type="non-terminal residue" evidence="1">
    <location>
        <position position="1"/>
    </location>
</feature>
<name>A0ACA9NUT0_9GLOM</name>
<dbReference type="Proteomes" id="UP000789702">
    <property type="component" value="Unassembled WGS sequence"/>
</dbReference>